<proteinExistence type="predicted"/>
<name>A0A3B0SXW2_9ZZZZ</name>
<evidence type="ECO:0000256" key="4">
    <source>
        <dbReference type="ARBA" id="ARBA00023139"/>
    </source>
</evidence>
<accession>A0A3B0SXW2</accession>
<evidence type="ECO:0000313" key="6">
    <source>
        <dbReference type="EMBL" id="VAW05927.1"/>
    </source>
</evidence>
<evidence type="ECO:0000256" key="1">
    <source>
        <dbReference type="ARBA" id="ARBA00022475"/>
    </source>
</evidence>
<dbReference type="Gene3D" id="3.40.190.10">
    <property type="entry name" value="Periplasmic binding protein-like II"/>
    <property type="match status" value="2"/>
</dbReference>
<keyword evidence="3" id="KW-0472">Membrane</keyword>
<evidence type="ECO:0000256" key="3">
    <source>
        <dbReference type="ARBA" id="ARBA00023136"/>
    </source>
</evidence>
<dbReference type="InterPro" id="IPR050490">
    <property type="entry name" value="Bact_solute-bd_prot1"/>
</dbReference>
<keyword evidence="4" id="KW-0564">Palmitate</keyword>
<dbReference type="AlphaFoldDB" id="A0A3B0SXW2"/>
<dbReference type="Pfam" id="PF01547">
    <property type="entry name" value="SBP_bac_1"/>
    <property type="match status" value="1"/>
</dbReference>
<sequence>EVLTKAFEEITGIKVNHQILGEGEVIQAVQTQMQTGRNLYDGYVNDSDLVGTHSRLQLTYNLTKAMKGEFADVTNPGLDLDDFIGKSFVTGPDGDIRQLPDQQFANLYWFRKDWFDRPDFQQRFKEEYGYDLGVPVNWSAYEDIAEFFSKDVKEIDGKAVYGHMDYGKRAPDLGWRMTDAWLSMAGAGSKGLPNGVPIDEWGIRMEPGTCNPVGSSVSRGGAANGPAAVYAIRKWDEWLRQYAPPDAASYDFYQSLPALSQGNVAQQIFWYTAFTASMVAPQSEGNNTVDADGNPLWRMAPSPHGPYWEEGQKLGYQDAGSWTFFKSTPLDRAQAAWLYAQFVTSKTVDVKKSHVGLTFIRESTINDESFTERAPKLGGLIEFYRSPDRKLWTPTGINVPDYPKLAQIWWQQIGDVNSGAFTPQQAMDRLAGEMDTTMARMQAADEAANVYNGCGPRLNPEKDAAYWYKNGGAKPPLENEKPQGITIKYEDLIQRWAAQ</sequence>
<dbReference type="SUPFAM" id="SSF53850">
    <property type="entry name" value="Periplasmic binding protein-like II"/>
    <property type="match status" value="1"/>
</dbReference>
<dbReference type="InterPro" id="IPR006059">
    <property type="entry name" value="SBP"/>
</dbReference>
<protein>
    <submittedName>
        <fullName evidence="6">Glycerol ABC transporter, substrate-binding protein GlpV</fullName>
    </submittedName>
</protein>
<evidence type="ECO:0000256" key="5">
    <source>
        <dbReference type="ARBA" id="ARBA00023288"/>
    </source>
</evidence>
<reference evidence="6" key="1">
    <citation type="submission" date="2018-06" db="EMBL/GenBank/DDBJ databases">
        <authorList>
            <person name="Zhirakovskaya E."/>
        </authorList>
    </citation>
    <scope>NUCLEOTIDE SEQUENCE</scope>
</reference>
<gene>
    <name evidence="6" type="ORF">MNBD_ALPHA07-451</name>
</gene>
<dbReference type="EMBL" id="UOEG01000310">
    <property type="protein sequence ID" value="VAW05927.1"/>
    <property type="molecule type" value="Genomic_DNA"/>
</dbReference>
<dbReference type="PANTHER" id="PTHR43649">
    <property type="entry name" value="ARABINOSE-BINDING PROTEIN-RELATED"/>
    <property type="match status" value="1"/>
</dbReference>
<keyword evidence="2" id="KW-0732">Signal</keyword>
<feature type="non-terminal residue" evidence="6">
    <location>
        <position position="1"/>
    </location>
</feature>
<keyword evidence="1" id="KW-1003">Cell membrane</keyword>
<organism evidence="6">
    <name type="scientific">hydrothermal vent metagenome</name>
    <dbReference type="NCBI Taxonomy" id="652676"/>
    <lineage>
        <taxon>unclassified sequences</taxon>
        <taxon>metagenomes</taxon>
        <taxon>ecological metagenomes</taxon>
    </lineage>
</organism>
<dbReference type="PANTHER" id="PTHR43649:SF33">
    <property type="entry name" value="POLYGALACTURONAN_RHAMNOGALACTURONAN-BINDING PROTEIN YTCQ"/>
    <property type="match status" value="1"/>
</dbReference>
<keyword evidence="5" id="KW-0449">Lipoprotein</keyword>
<evidence type="ECO:0000256" key="2">
    <source>
        <dbReference type="ARBA" id="ARBA00022729"/>
    </source>
</evidence>